<dbReference type="PANTHER" id="PTHR30203">
    <property type="entry name" value="OUTER MEMBRANE CATION EFFLUX PROTEIN"/>
    <property type="match status" value="1"/>
</dbReference>
<protein>
    <submittedName>
        <fullName evidence="9">Multidrug transporter</fullName>
    </submittedName>
</protein>
<keyword evidence="3" id="KW-1134">Transmembrane beta strand</keyword>
<evidence type="ECO:0000256" key="4">
    <source>
        <dbReference type="ARBA" id="ARBA00022692"/>
    </source>
</evidence>
<evidence type="ECO:0000256" key="8">
    <source>
        <dbReference type="ARBA" id="ARBA00023288"/>
    </source>
</evidence>
<reference evidence="9 10" key="1">
    <citation type="submission" date="2017-01" db="EMBL/GenBank/DDBJ databases">
        <title>Pseudomonas psychrotolerans genome sequencing and assembly.</title>
        <authorList>
            <person name="Vyas B."/>
            <person name="Mayilraj S."/>
        </authorList>
    </citation>
    <scope>NUCLEOTIDE SEQUENCE [LARGE SCALE GENOMIC DNA]</scope>
    <source>
        <strain evidence="9 10">SDS18</strain>
    </source>
</reference>
<accession>A0ABX3ITG5</accession>
<proteinExistence type="inferred from homology"/>
<dbReference type="InterPro" id="IPR003423">
    <property type="entry name" value="OMP_efflux"/>
</dbReference>
<comment type="subcellular location">
    <subcellularLocation>
        <location evidence="1">Cell outer membrane</location>
        <topology evidence="1">Lipid-anchor</topology>
    </subcellularLocation>
</comment>
<dbReference type="RefSeq" id="WP_171991229.1">
    <property type="nucleotide sequence ID" value="NZ_MTLN01000006.1"/>
</dbReference>
<dbReference type="Proteomes" id="UP000189310">
    <property type="component" value="Unassembled WGS sequence"/>
</dbReference>
<dbReference type="Gene3D" id="1.20.1600.10">
    <property type="entry name" value="Outer membrane efflux proteins (OEP)"/>
    <property type="match status" value="1"/>
</dbReference>
<keyword evidence="7" id="KW-0998">Cell outer membrane</keyword>
<keyword evidence="8" id="KW-0449">Lipoprotein</keyword>
<keyword evidence="5" id="KW-0472">Membrane</keyword>
<feature type="non-terminal residue" evidence="9">
    <location>
        <position position="1"/>
    </location>
</feature>
<name>A0ABX3ITG5_9PSED</name>
<dbReference type="SUPFAM" id="SSF56954">
    <property type="entry name" value="Outer membrane efflux proteins (OEP)"/>
    <property type="match status" value="1"/>
</dbReference>
<evidence type="ECO:0000256" key="3">
    <source>
        <dbReference type="ARBA" id="ARBA00022452"/>
    </source>
</evidence>
<evidence type="ECO:0000313" key="9">
    <source>
        <dbReference type="EMBL" id="ONN71023.1"/>
    </source>
</evidence>
<evidence type="ECO:0000256" key="1">
    <source>
        <dbReference type="ARBA" id="ARBA00004459"/>
    </source>
</evidence>
<gene>
    <name evidence="9" type="ORF">BVL52_10930</name>
</gene>
<dbReference type="InterPro" id="IPR010131">
    <property type="entry name" value="MdtP/NodT-like"/>
</dbReference>
<keyword evidence="6" id="KW-0564">Palmitate</keyword>
<evidence type="ECO:0000256" key="6">
    <source>
        <dbReference type="ARBA" id="ARBA00023139"/>
    </source>
</evidence>
<dbReference type="Pfam" id="PF02321">
    <property type="entry name" value="OEP"/>
    <property type="match status" value="1"/>
</dbReference>
<evidence type="ECO:0000313" key="10">
    <source>
        <dbReference type="Proteomes" id="UP000189310"/>
    </source>
</evidence>
<evidence type="ECO:0000256" key="7">
    <source>
        <dbReference type="ARBA" id="ARBA00023237"/>
    </source>
</evidence>
<evidence type="ECO:0000256" key="5">
    <source>
        <dbReference type="ARBA" id="ARBA00023136"/>
    </source>
</evidence>
<comment type="caution">
    <text evidence="9">The sequence shown here is derived from an EMBL/GenBank/DDBJ whole genome shotgun (WGS) entry which is preliminary data.</text>
</comment>
<organism evidence="9 10">
    <name type="scientific">Pseudomonas oryzihabitans</name>
    <dbReference type="NCBI Taxonomy" id="47885"/>
    <lineage>
        <taxon>Bacteria</taxon>
        <taxon>Pseudomonadati</taxon>
        <taxon>Pseudomonadota</taxon>
        <taxon>Gammaproteobacteria</taxon>
        <taxon>Pseudomonadales</taxon>
        <taxon>Pseudomonadaceae</taxon>
        <taxon>Pseudomonas</taxon>
    </lineage>
</organism>
<dbReference type="EMBL" id="MTLN01000006">
    <property type="protein sequence ID" value="ONN71023.1"/>
    <property type="molecule type" value="Genomic_DNA"/>
</dbReference>
<keyword evidence="10" id="KW-1185">Reference proteome</keyword>
<keyword evidence="4" id="KW-0812">Transmembrane</keyword>
<sequence>FREVADALAAKGTYDDQLQAQQDLVQASQEYYDLANLRYRQGIDNYLTVLDAQRSLYSAQQQLITDRLNQLNSEVTLYKALGGGWLERSTVRR</sequence>
<evidence type="ECO:0000256" key="2">
    <source>
        <dbReference type="ARBA" id="ARBA00007613"/>
    </source>
</evidence>
<comment type="similarity">
    <text evidence="2">Belongs to the outer membrane factor (OMF) (TC 1.B.17) family.</text>
</comment>
<dbReference type="PANTHER" id="PTHR30203:SF32">
    <property type="entry name" value="CATION EFFLUX SYSTEM PROTEIN CUSC"/>
    <property type="match status" value="1"/>
</dbReference>